<evidence type="ECO:0000313" key="3">
    <source>
        <dbReference type="EMBL" id="VEV56942.1"/>
    </source>
</evidence>
<name>A0A449BU69_PLAVN</name>
<sequence>MEQTDDCDHSPINSSLEDNADKGNLDDENVEELKKKIIDLELQLEYEINRHEDEIRERDEALKQMEEKLIEMENAKSDMEEKDKAILNLSEKLLIISNKYDVLVKEGKLKDEEIKHIKNKKKYKKQATDEYIASMKKQNDEYKNDNVAIHEKYDNLLKEYDTLTNDYKLLEEELNKNIDELNKNIDELNIEKTTKMNEYDEIVALKMLNMDKELRQKRHAGNDVGEENSLKLELKYKDMIIKKLIIKKEKEKILEKKEFVNKEDNNNNINEEINNYEKKVNELHQKYIESQSDQAQLQNKITKYCSIIDDLKKEKNELLETINTLREYINTTQKEDTDIHQYDDLINNLLKENVTLNEEISKQKKKNIADVYYYNKELQMLQNDKMKIIEKFDIANNSVPHLYEPLNVTLHEQKDDEKKTNFYKNNHGTNIQEFPNNFKKETNLIKGNSDTPKDPVITEDFAHIYMQDYMKNMPNREK</sequence>
<evidence type="ECO:0000256" key="1">
    <source>
        <dbReference type="SAM" id="Coils"/>
    </source>
</evidence>
<proteinExistence type="predicted"/>
<feature type="coiled-coil region" evidence="1">
    <location>
        <begin position="30"/>
        <end position="92"/>
    </location>
</feature>
<dbReference type="GeneID" id="19960272"/>
<feature type="coiled-coil region" evidence="1">
    <location>
        <begin position="132"/>
        <end position="198"/>
    </location>
</feature>
<dbReference type="VEuPathDB" id="PlasmoDB:PVVCY_1002850"/>
<evidence type="ECO:0000313" key="4">
    <source>
        <dbReference type="Proteomes" id="UP000290582"/>
    </source>
</evidence>
<gene>
    <name evidence="3" type="ORF">PVVCY_1002850</name>
</gene>
<dbReference type="EMBL" id="LR215066">
    <property type="protein sequence ID" value="VEV56942.1"/>
    <property type="molecule type" value="Genomic_DNA"/>
</dbReference>
<dbReference type="KEGG" id="pvv:PVVCY_1002850"/>
<dbReference type="Proteomes" id="UP000290582">
    <property type="component" value="Chromosome PVVCY_10"/>
</dbReference>
<feature type="coiled-coil region" evidence="1">
    <location>
        <begin position="259"/>
        <end position="366"/>
    </location>
</feature>
<evidence type="ECO:0000256" key="2">
    <source>
        <dbReference type="SAM" id="MobiDB-lite"/>
    </source>
</evidence>
<dbReference type="RefSeq" id="XP_037490559.1">
    <property type="nucleotide sequence ID" value="XM_037634462.1"/>
</dbReference>
<organism evidence="3 4">
    <name type="scientific">Plasmodium vinckei vinckei</name>
    <dbReference type="NCBI Taxonomy" id="54757"/>
    <lineage>
        <taxon>Eukaryota</taxon>
        <taxon>Sar</taxon>
        <taxon>Alveolata</taxon>
        <taxon>Apicomplexa</taxon>
        <taxon>Aconoidasida</taxon>
        <taxon>Haemosporida</taxon>
        <taxon>Plasmodiidae</taxon>
        <taxon>Plasmodium</taxon>
        <taxon>Plasmodium (Vinckeia)</taxon>
    </lineage>
</organism>
<reference evidence="3 4" key="1">
    <citation type="submission" date="2019-01" db="EMBL/GenBank/DDBJ databases">
        <authorList>
            <person name="Ramaprasad A."/>
        </authorList>
    </citation>
    <scope>NUCLEOTIDE SEQUENCE [LARGE SCALE GENOMIC DNA]</scope>
</reference>
<protein>
    <submittedName>
        <fullName evidence="3">Uncharacterized protein</fullName>
    </submittedName>
</protein>
<keyword evidence="1" id="KW-0175">Coiled coil</keyword>
<dbReference type="OrthoDB" id="375923at2759"/>
<feature type="region of interest" description="Disordered" evidence="2">
    <location>
        <begin position="1"/>
        <end position="27"/>
    </location>
</feature>
<accession>A0A449BU69</accession>
<dbReference type="AlphaFoldDB" id="A0A449BU69"/>